<evidence type="ECO:0000256" key="1">
    <source>
        <dbReference type="ARBA" id="ARBA00009670"/>
    </source>
</evidence>
<dbReference type="eggNOG" id="KOG1235">
    <property type="taxonomic scope" value="Eukaryota"/>
</dbReference>
<proteinExistence type="inferred from homology"/>
<dbReference type="InterPro" id="IPR004147">
    <property type="entry name" value="ABC1_dom"/>
</dbReference>
<evidence type="ECO:0000313" key="4">
    <source>
        <dbReference type="Proteomes" id="UP000001449"/>
    </source>
</evidence>
<dbReference type="GeneID" id="7452322"/>
<name>B8BVE1_THAPS</name>
<dbReference type="GO" id="GO:0007005">
    <property type="term" value="P:mitochondrion organization"/>
    <property type="evidence" value="ECO:0000318"/>
    <property type="project" value="GO_Central"/>
</dbReference>
<keyword evidence="4" id="KW-1185">Reference proteome</keyword>
<dbReference type="HOGENOM" id="CLU_006533_2_0_1"/>
<dbReference type="InParanoid" id="B8BVE1"/>
<feature type="non-terminal residue" evidence="3">
    <location>
        <position position="1"/>
    </location>
</feature>
<dbReference type="EMBL" id="CM000639">
    <property type="protein sequence ID" value="EED95444.1"/>
    <property type="molecule type" value="Genomic_DNA"/>
</dbReference>
<feature type="non-terminal residue" evidence="3">
    <location>
        <position position="381"/>
    </location>
</feature>
<gene>
    <name evidence="3" type="ORF">THAPSDRAFT_31771</name>
</gene>
<reference evidence="3 4" key="1">
    <citation type="journal article" date="2004" name="Science">
        <title>The genome of the diatom Thalassiosira pseudonana: ecology, evolution, and metabolism.</title>
        <authorList>
            <person name="Armbrust E.V."/>
            <person name="Berges J.A."/>
            <person name="Bowler C."/>
            <person name="Green B.R."/>
            <person name="Martinez D."/>
            <person name="Putnam N.H."/>
            <person name="Zhou S."/>
            <person name="Allen A.E."/>
            <person name="Apt K.E."/>
            <person name="Bechner M."/>
            <person name="Brzezinski M.A."/>
            <person name="Chaal B.K."/>
            <person name="Chiovitti A."/>
            <person name="Davis A.K."/>
            <person name="Demarest M.S."/>
            <person name="Detter J.C."/>
            <person name="Glavina T."/>
            <person name="Goodstein D."/>
            <person name="Hadi M.Z."/>
            <person name="Hellsten U."/>
            <person name="Hildebrand M."/>
            <person name="Jenkins B.D."/>
            <person name="Jurka J."/>
            <person name="Kapitonov V.V."/>
            <person name="Kroger N."/>
            <person name="Lau W.W."/>
            <person name="Lane T.W."/>
            <person name="Larimer F.W."/>
            <person name="Lippmeier J.C."/>
            <person name="Lucas S."/>
            <person name="Medina M."/>
            <person name="Montsant A."/>
            <person name="Obornik M."/>
            <person name="Parker M.S."/>
            <person name="Palenik B."/>
            <person name="Pazour G.J."/>
            <person name="Richardson P.M."/>
            <person name="Rynearson T.A."/>
            <person name="Saito M.A."/>
            <person name="Schwartz D.C."/>
            <person name="Thamatrakoln K."/>
            <person name="Valentin K."/>
            <person name="Vardi A."/>
            <person name="Wilkerson F.P."/>
            <person name="Rokhsar D.S."/>
        </authorList>
    </citation>
    <scope>NUCLEOTIDE SEQUENCE [LARGE SCALE GENOMIC DNA]</scope>
    <source>
        <strain evidence="3 4">CCMP1335</strain>
    </source>
</reference>
<dbReference type="PANTHER" id="PTHR43173">
    <property type="entry name" value="ABC1 FAMILY PROTEIN"/>
    <property type="match status" value="1"/>
</dbReference>
<evidence type="ECO:0000313" key="3">
    <source>
        <dbReference type="EMBL" id="EED95444.1"/>
    </source>
</evidence>
<evidence type="ECO:0000259" key="2">
    <source>
        <dbReference type="Pfam" id="PF03109"/>
    </source>
</evidence>
<comment type="similarity">
    <text evidence="1">Belongs to the protein kinase superfamily. ADCK protein kinase family.</text>
</comment>
<reference evidence="3 4" key="2">
    <citation type="journal article" date="2008" name="Nature">
        <title>The Phaeodactylum genome reveals the evolutionary history of diatom genomes.</title>
        <authorList>
            <person name="Bowler C."/>
            <person name="Allen A.E."/>
            <person name="Badger J.H."/>
            <person name="Grimwood J."/>
            <person name="Jabbari K."/>
            <person name="Kuo A."/>
            <person name="Maheswari U."/>
            <person name="Martens C."/>
            <person name="Maumus F."/>
            <person name="Otillar R.P."/>
            <person name="Rayko E."/>
            <person name="Salamov A."/>
            <person name="Vandepoele K."/>
            <person name="Beszteri B."/>
            <person name="Gruber A."/>
            <person name="Heijde M."/>
            <person name="Katinka M."/>
            <person name="Mock T."/>
            <person name="Valentin K."/>
            <person name="Verret F."/>
            <person name="Berges J.A."/>
            <person name="Brownlee C."/>
            <person name="Cadoret J.P."/>
            <person name="Chiovitti A."/>
            <person name="Choi C.J."/>
            <person name="Coesel S."/>
            <person name="De Martino A."/>
            <person name="Detter J.C."/>
            <person name="Durkin C."/>
            <person name="Falciatore A."/>
            <person name="Fournet J."/>
            <person name="Haruta M."/>
            <person name="Huysman M.J."/>
            <person name="Jenkins B.D."/>
            <person name="Jiroutova K."/>
            <person name="Jorgensen R.E."/>
            <person name="Joubert Y."/>
            <person name="Kaplan A."/>
            <person name="Kroger N."/>
            <person name="Kroth P.G."/>
            <person name="La Roche J."/>
            <person name="Lindquist E."/>
            <person name="Lommer M."/>
            <person name="Martin-Jezequel V."/>
            <person name="Lopez P.J."/>
            <person name="Lucas S."/>
            <person name="Mangogna M."/>
            <person name="McGinnis K."/>
            <person name="Medlin L.K."/>
            <person name="Montsant A."/>
            <person name="Oudot-Le Secq M.P."/>
            <person name="Napoli C."/>
            <person name="Obornik M."/>
            <person name="Parker M.S."/>
            <person name="Petit J.L."/>
            <person name="Porcel B.M."/>
            <person name="Poulsen N."/>
            <person name="Robison M."/>
            <person name="Rychlewski L."/>
            <person name="Rynearson T.A."/>
            <person name="Schmutz J."/>
            <person name="Shapiro H."/>
            <person name="Siaut M."/>
            <person name="Stanley M."/>
            <person name="Sussman M.R."/>
            <person name="Taylor A.R."/>
            <person name="Vardi A."/>
            <person name="von Dassow P."/>
            <person name="Vyverman W."/>
            <person name="Willis A."/>
            <person name="Wyrwicz L.S."/>
            <person name="Rokhsar D.S."/>
            <person name="Weissenbach J."/>
            <person name="Armbrust E.V."/>
            <person name="Green B.R."/>
            <person name="Van de Peer Y."/>
            <person name="Grigoriev I.V."/>
        </authorList>
    </citation>
    <scope>NUCLEOTIDE SEQUENCE [LARGE SCALE GENOMIC DNA]</scope>
    <source>
        <strain evidence="3 4">CCMP1335</strain>
    </source>
</reference>
<dbReference type="AlphaFoldDB" id="B8BVE1"/>
<feature type="domain" description="ABC1 atypical kinase-like" evidence="2">
    <location>
        <begin position="44"/>
        <end position="290"/>
    </location>
</feature>
<dbReference type="KEGG" id="tps:THAPSDRAFT_31771"/>
<protein>
    <recommendedName>
        <fullName evidence="2">ABC1 atypical kinase-like domain-containing protein</fullName>
    </recommendedName>
</protein>
<dbReference type="GO" id="GO:0005743">
    <property type="term" value="C:mitochondrial inner membrane"/>
    <property type="evidence" value="ECO:0000318"/>
    <property type="project" value="GO_Central"/>
</dbReference>
<dbReference type="STRING" id="35128.B8BVE1"/>
<dbReference type="CDD" id="cd13969">
    <property type="entry name" value="ADCK1-like"/>
    <property type="match status" value="1"/>
</dbReference>
<accession>B8BVE1</accession>
<dbReference type="RefSeq" id="XP_002288001.1">
    <property type="nucleotide sequence ID" value="XM_002287965.1"/>
</dbReference>
<dbReference type="InterPro" id="IPR051130">
    <property type="entry name" value="Mito_struct-func_regulator"/>
</dbReference>
<dbReference type="Pfam" id="PF03109">
    <property type="entry name" value="ABC1"/>
    <property type="match status" value="1"/>
</dbReference>
<dbReference type="PaxDb" id="35128-Thaps31771"/>
<dbReference type="PANTHER" id="PTHR43173:SF19">
    <property type="entry name" value="AARF DOMAIN-CONTAINING PROTEIN KINASE 1"/>
    <property type="match status" value="1"/>
</dbReference>
<dbReference type="GO" id="GO:0055088">
    <property type="term" value="P:lipid homeostasis"/>
    <property type="evidence" value="ECO:0000318"/>
    <property type="project" value="GO_Central"/>
</dbReference>
<dbReference type="OMA" id="MPRMVLL"/>
<sequence length="381" mass="42716">HCRNALRLLRLCRTNGGVYVKVGQHLANLDLLLPEEYIQTLSSLFDNAPVSSYQDVCEVIKEELGSSPDELFRDFSTEPLASASLAQVHTAICKETGRKLAIKVQHRGLRETSRGDLLAMTYMVKLAEKMFDDFNFGWICEELTPQLPKELNFVNEGKNAEAAAAHLKQTTLDCIVPKIMWDVTSHRVLTMEFEEGFRATDVTKIDEAGLLRRDVAKLISSVFNSMIFIDGFVHCDPHEANVLLRPHPHKKGKPQIVLVDHGLYKKLDAGFKLSYARLWKSIVVADIPGIESSCESLGVKKMYPLLAAMLTSRPFDEVVERSQTNSFDVSQGGGGGDKAVIRGYAQRYLSEIISMLDIVPRQMLLIFKMNDCLRHVDYALG</sequence>
<dbReference type="Proteomes" id="UP000001449">
    <property type="component" value="Chromosome 2"/>
</dbReference>
<dbReference type="InterPro" id="IPR045307">
    <property type="entry name" value="ADCK1_dom"/>
</dbReference>
<organism evidence="3 4">
    <name type="scientific">Thalassiosira pseudonana</name>
    <name type="common">Marine diatom</name>
    <name type="synonym">Cyclotella nana</name>
    <dbReference type="NCBI Taxonomy" id="35128"/>
    <lineage>
        <taxon>Eukaryota</taxon>
        <taxon>Sar</taxon>
        <taxon>Stramenopiles</taxon>
        <taxon>Ochrophyta</taxon>
        <taxon>Bacillariophyta</taxon>
        <taxon>Coscinodiscophyceae</taxon>
        <taxon>Thalassiosirophycidae</taxon>
        <taxon>Thalassiosirales</taxon>
        <taxon>Thalassiosiraceae</taxon>
        <taxon>Thalassiosira</taxon>
    </lineage>
</organism>
<dbReference type="InterPro" id="IPR011009">
    <property type="entry name" value="Kinase-like_dom_sf"/>
</dbReference>
<dbReference type="SUPFAM" id="SSF56112">
    <property type="entry name" value="Protein kinase-like (PK-like)"/>
    <property type="match status" value="1"/>
</dbReference>